<dbReference type="CDD" id="cd02980">
    <property type="entry name" value="TRX_Fd_family"/>
    <property type="match status" value="1"/>
</dbReference>
<dbReference type="RefSeq" id="WP_112141950.1">
    <property type="nucleotide sequence ID" value="NZ_PGTO01000001.1"/>
</dbReference>
<reference evidence="1 2" key="1">
    <citation type="submission" date="2017-11" db="EMBL/GenBank/DDBJ databases">
        <title>Draft genome sequence of magnetotactic bacterium Magnetospirillum kuznetsovii LBB-42.</title>
        <authorList>
            <person name="Grouzdev D.S."/>
            <person name="Rysina M.S."/>
            <person name="Baslerov R.V."/>
            <person name="Koziaeva V."/>
        </authorList>
    </citation>
    <scope>NUCLEOTIDE SEQUENCE [LARGE SCALE GENOMIC DNA]</scope>
    <source>
        <strain evidence="1 2">LBB-42</strain>
    </source>
</reference>
<proteinExistence type="predicted"/>
<accession>A0A364P2Z6</accession>
<organism evidence="1 2">
    <name type="scientific">Paramagnetospirillum kuznetsovii</name>
    <dbReference type="NCBI Taxonomy" id="2053833"/>
    <lineage>
        <taxon>Bacteria</taxon>
        <taxon>Pseudomonadati</taxon>
        <taxon>Pseudomonadota</taxon>
        <taxon>Alphaproteobacteria</taxon>
        <taxon>Rhodospirillales</taxon>
        <taxon>Magnetospirillaceae</taxon>
        <taxon>Paramagnetospirillum</taxon>
    </lineage>
</organism>
<name>A0A364P2Z6_9PROT</name>
<dbReference type="AlphaFoldDB" id="A0A364P2Z6"/>
<dbReference type="EMBL" id="PGTO01000001">
    <property type="protein sequence ID" value="RAU23719.1"/>
    <property type="molecule type" value="Genomic_DNA"/>
</dbReference>
<evidence type="ECO:0000313" key="1">
    <source>
        <dbReference type="EMBL" id="RAU23719.1"/>
    </source>
</evidence>
<gene>
    <name evidence="1" type="ORF">CU669_01035</name>
</gene>
<dbReference type="OrthoDB" id="9800597at2"/>
<dbReference type="SUPFAM" id="SSF52833">
    <property type="entry name" value="Thioredoxin-like"/>
    <property type="match status" value="1"/>
</dbReference>
<dbReference type="InterPro" id="IPR036249">
    <property type="entry name" value="Thioredoxin-like_sf"/>
</dbReference>
<protein>
    <submittedName>
        <fullName evidence="1">Ferredoxin</fullName>
    </submittedName>
</protein>
<dbReference type="Gene3D" id="3.40.30.10">
    <property type="entry name" value="Glutaredoxin"/>
    <property type="match status" value="1"/>
</dbReference>
<sequence length="115" mass="12736">MSLPPDPPLHFRLHVFICTNRRPDDNPRGSCAGRGSEALREHLKDAQKRLGLKDVRINSAGCLDRCGHGPVLVIYPEGVWYSFATTADLDEILDAHLVKGGRVPRLMVDDPAKPQ</sequence>
<keyword evidence="2" id="KW-1185">Reference proteome</keyword>
<comment type="caution">
    <text evidence="1">The sequence shown here is derived from an EMBL/GenBank/DDBJ whole genome shotgun (WGS) entry which is preliminary data.</text>
</comment>
<evidence type="ECO:0000313" key="2">
    <source>
        <dbReference type="Proteomes" id="UP000251075"/>
    </source>
</evidence>
<dbReference type="Proteomes" id="UP000251075">
    <property type="component" value="Unassembled WGS sequence"/>
</dbReference>